<dbReference type="InterPro" id="IPR025943">
    <property type="entry name" value="Sigma_54_int_dom_ATP-bd_2"/>
</dbReference>
<dbReference type="GO" id="GO:0043565">
    <property type="term" value="F:sequence-specific DNA binding"/>
    <property type="evidence" value="ECO:0007669"/>
    <property type="project" value="InterPro"/>
</dbReference>
<dbReference type="InterPro" id="IPR011990">
    <property type="entry name" value="TPR-like_helical_dom_sf"/>
</dbReference>
<keyword evidence="4" id="KW-0804">Transcription</keyword>
<dbReference type="SMART" id="SM00382">
    <property type="entry name" value="AAA"/>
    <property type="match status" value="1"/>
</dbReference>
<comment type="caution">
    <text evidence="7">The sequence shown here is derived from an EMBL/GenBank/DDBJ whole genome shotgun (WGS) entry which is preliminary data.</text>
</comment>
<dbReference type="Pfam" id="PF17874">
    <property type="entry name" value="TPR_MalT"/>
    <property type="match status" value="1"/>
</dbReference>
<dbReference type="InterPro" id="IPR002078">
    <property type="entry name" value="Sigma_54_int"/>
</dbReference>
<dbReference type="InterPro" id="IPR025662">
    <property type="entry name" value="Sigma_54_int_dom_ATP-bd_1"/>
</dbReference>
<reference evidence="7 8" key="1">
    <citation type="submission" date="2020-04" db="EMBL/GenBank/DDBJ databases">
        <title>Metagenomic profiling of ammonia- and methane-oxidizing microorganisms in a Dutch drinking water treatment plant.</title>
        <authorList>
            <person name="Poghosyan L."/>
            <person name="Leucker S."/>
        </authorList>
    </citation>
    <scope>NUCLEOTIDE SEQUENCE [LARGE SCALE GENOMIC DNA]</scope>
    <source>
        <strain evidence="7">S-RSF-IL-03</strain>
    </source>
</reference>
<dbReference type="SUPFAM" id="SSF52540">
    <property type="entry name" value="P-loop containing nucleoside triphosphate hydrolases"/>
    <property type="match status" value="1"/>
</dbReference>
<dbReference type="GO" id="GO:0005524">
    <property type="term" value="F:ATP binding"/>
    <property type="evidence" value="ECO:0007669"/>
    <property type="project" value="UniProtKB-KW"/>
</dbReference>
<feature type="repeat" description="TPR" evidence="5">
    <location>
        <begin position="118"/>
        <end position="151"/>
    </location>
</feature>
<feature type="repeat" description="TPR" evidence="5">
    <location>
        <begin position="77"/>
        <end position="110"/>
    </location>
</feature>
<dbReference type="Gene3D" id="1.10.10.60">
    <property type="entry name" value="Homeodomain-like"/>
    <property type="match status" value="1"/>
</dbReference>
<dbReference type="PROSITE" id="PS50045">
    <property type="entry name" value="SIGMA54_INTERACT_4"/>
    <property type="match status" value="1"/>
</dbReference>
<dbReference type="SUPFAM" id="SSF48452">
    <property type="entry name" value="TPR-like"/>
    <property type="match status" value="2"/>
</dbReference>
<evidence type="ECO:0000256" key="3">
    <source>
        <dbReference type="ARBA" id="ARBA00023015"/>
    </source>
</evidence>
<dbReference type="Pfam" id="PF02954">
    <property type="entry name" value="HTH_8"/>
    <property type="match status" value="1"/>
</dbReference>
<evidence type="ECO:0000256" key="1">
    <source>
        <dbReference type="ARBA" id="ARBA00022741"/>
    </source>
</evidence>
<gene>
    <name evidence="7" type="ORF">HOP12_12030</name>
</gene>
<dbReference type="Pfam" id="PF25601">
    <property type="entry name" value="AAA_lid_14"/>
    <property type="match status" value="1"/>
</dbReference>
<dbReference type="SMART" id="SM00028">
    <property type="entry name" value="TPR"/>
    <property type="match status" value="5"/>
</dbReference>
<dbReference type="CDD" id="cd00009">
    <property type="entry name" value="AAA"/>
    <property type="match status" value="1"/>
</dbReference>
<keyword evidence="2" id="KW-0067">ATP-binding</keyword>
<dbReference type="PANTHER" id="PTHR32071:SF57">
    <property type="entry name" value="C4-DICARBOXYLATE TRANSPORT TRANSCRIPTIONAL REGULATORY PROTEIN DCTD"/>
    <property type="match status" value="1"/>
</dbReference>
<name>A0A849SM81_UNCEI</name>
<dbReference type="FunFam" id="3.40.50.300:FF:000006">
    <property type="entry name" value="DNA-binding transcriptional regulator NtrC"/>
    <property type="match status" value="1"/>
</dbReference>
<dbReference type="Proteomes" id="UP000580839">
    <property type="component" value="Unassembled WGS sequence"/>
</dbReference>
<dbReference type="InterPro" id="IPR003593">
    <property type="entry name" value="AAA+_ATPase"/>
</dbReference>
<evidence type="ECO:0000259" key="6">
    <source>
        <dbReference type="PROSITE" id="PS50045"/>
    </source>
</evidence>
<dbReference type="Gene3D" id="1.10.8.60">
    <property type="match status" value="1"/>
</dbReference>
<dbReference type="EMBL" id="JABFRW010000152">
    <property type="protein sequence ID" value="NOT34883.1"/>
    <property type="molecule type" value="Genomic_DNA"/>
</dbReference>
<dbReference type="InterPro" id="IPR041617">
    <property type="entry name" value="TPR_MalT"/>
</dbReference>
<feature type="domain" description="Sigma-54 factor interaction" evidence="6">
    <location>
        <begin position="407"/>
        <end position="621"/>
    </location>
</feature>
<dbReference type="InterPro" id="IPR019734">
    <property type="entry name" value="TPR_rpt"/>
</dbReference>
<keyword evidence="3" id="KW-0805">Transcription regulation</keyword>
<dbReference type="InterPro" id="IPR009057">
    <property type="entry name" value="Homeodomain-like_sf"/>
</dbReference>
<dbReference type="GO" id="GO:0006355">
    <property type="term" value="P:regulation of DNA-templated transcription"/>
    <property type="evidence" value="ECO:0007669"/>
    <property type="project" value="InterPro"/>
</dbReference>
<evidence type="ECO:0000313" key="7">
    <source>
        <dbReference type="EMBL" id="NOT34883.1"/>
    </source>
</evidence>
<dbReference type="Gene3D" id="1.25.40.10">
    <property type="entry name" value="Tetratricopeptide repeat domain"/>
    <property type="match status" value="2"/>
</dbReference>
<evidence type="ECO:0000313" key="8">
    <source>
        <dbReference type="Proteomes" id="UP000580839"/>
    </source>
</evidence>
<accession>A0A849SM81</accession>
<dbReference type="AlphaFoldDB" id="A0A849SM81"/>
<dbReference type="PANTHER" id="PTHR32071">
    <property type="entry name" value="TRANSCRIPTIONAL REGULATORY PROTEIN"/>
    <property type="match status" value="1"/>
</dbReference>
<dbReference type="PRINTS" id="PR01590">
    <property type="entry name" value="HTHFIS"/>
</dbReference>
<evidence type="ECO:0000256" key="5">
    <source>
        <dbReference type="PROSITE-ProRule" id="PRU00339"/>
    </source>
</evidence>
<proteinExistence type="predicted"/>
<sequence length="716" mass="78695">MPFDRVAQDRIAARFRTCPPQVFLAELEAYTPASREQRVLFEIYRGWVLYDAGEYPRSRPHLLRALRRSRPSSHERSISRALLGESYLRFGQYHRAERCTHRALSDNPSADPEHFLQAGHRLMLGRIYRMQGHLSHALETFQRALELVDESSPHWTPLMTGLALGQLHAGDLRSANATVQTCRRVPASVLGVHQGWAVAVAESSVALELGEPDRAERVMNEAVDSLGSNSGERIRLVLDEALAAVCRARGDWPRAEALLRGVLERSVLGGRNSDMVSTSARSLAETFFLQGKLREALEAARLAARAGSAEDRLEWAAGLRLMGASLAALGARDEARRTFREAISVHERTQFALERRQLETAMQRAEIDVPVPHVSPAAAVTRRAPESRVEHRIALASGRTFITCDTRLVESVRLASLTDLPVLIEGETGTGKELVANLLHELGPRAKSPLVVVDCTSLPENLADVELFGAARGAYTGAFHERLGLLAQADGGTLLLDELPELSTALQAKLLRVVQEGSYRRVGEDRPRHVRIRFVATTNRAIQELLETGVLKPDLFYRLSGHRISLRPLRFRRDEIGPLALEITKRCGLGGATRSAVEWLEGHAWPGNVRQLEMLLRLAAGSCALGGMLEVEHLEPHVAAVGSAGASHGDGIEHDSNDRSLRGIRLTAERGTLERALESNDGVVTRAARALGLSRQAFYKAMKRTGLAPASSEALH</sequence>
<dbReference type="InterPro" id="IPR002197">
    <property type="entry name" value="HTH_Fis"/>
</dbReference>
<dbReference type="Gene3D" id="3.40.50.300">
    <property type="entry name" value="P-loop containing nucleotide triphosphate hydrolases"/>
    <property type="match status" value="1"/>
</dbReference>
<organism evidence="7 8">
    <name type="scientific">Eiseniibacteriota bacterium</name>
    <dbReference type="NCBI Taxonomy" id="2212470"/>
    <lineage>
        <taxon>Bacteria</taxon>
        <taxon>Candidatus Eiseniibacteriota</taxon>
    </lineage>
</organism>
<evidence type="ECO:0000256" key="4">
    <source>
        <dbReference type="ARBA" id="ARBA00023163"/>
    </source>
</evidence>
<dbReference type="PROSITE" id="PS00676">
    <property type="entry name" value="SIGMA54_INTERACT_2"/>
    <property type="match status" value="1"/>
</dbReference>
<keyword evidence="5" id="KW-0802">TPR repeat</keyword>
<dbReference type="InterPro" id="IPR058031">
    <property type="entry name" value="AAA_lid_NorR"/>
</dbReference>
<dbReference type="SUPFAM" id="SSF46689">
    <property type="entry name" value="Homeodomain-like"/>
    <property type="match status" value="1"/>
</dbReference>
<dbReference type="InterPro" id="IPR027417">
    <property type="entry name" value="P-loop_NTPase"/>
</dbReference>
<protein>
    <submittedName>
        <fullName evidence="7">Sigma 54-interacting transcriptional regulator</fullName>
    </submittedName>
</protein>
<dbReference type="Pfam" id="PF00158">
    <property type="entry name" value="Sigma54_activat"/>
    <property type="match status" value="1"/>
</dbReference>
<keyword evidence="1" id="KW-0547">Nucleotide-binding</keyword>
<dbReference type="PROSITE" id="PS00675">
    <property type="entry name" value="SIGMA54_INTERACT_1"/>
    <property type="match status" value="1"/>
</dbReference>
<evidence type="ECO:0000256" key="2">
    <source>
        <dbReference type="ARBA" id="ARBA00022840"/>
    </source>
</evidence>
<dbReference type="PROSITE" id="PS50005">
    <property type="entry name" value="TPR"/>
    <property type="match status" value="2"/>
</dbReference>